<evidence type="ECO:0000313" key="4">
    <source>
        <dbReference type="Proteomes" id="UP000614915"/>
    </source>
</evidence>
<keyword evidence="2" id="KW-0472">Membrane</keyword>
<feature type="transmembrane region" description="Helical" evidence="2">
    <location>
        <begin position="93"/>
        <end position="116"/>
    </location>
</feature>
<keyword evidence="4" id="KW-1185">Reference proteome</keyword>
<feature type="transmembrane region" description="Helical" evidence="2">
    <location>
        <begin position="136"/>
        <end position="154"/>
    </location>
</feature>
<dbReference type="RefSeq" id="WP_196928275.1">
    <property type="nucleotide sequence ID" value="NZ_JADOTX010000001.1"/>
</dbReference>
<evidence type="ECO:0000256" key="2">
    <source>
        <dbReference type="SAM" id="Phobius"/>
    </source>
</evidence>
<evidence type="ECO:0000313" key="3">
    <source>
        <dbReference type="EMBL" id="MBG6067813.1"/>
    </source>
</evidence>
<gene>
    <name evidence="3" type="ORF">IW248_004100</name>
</gene>
<reference evidence="3 4" key="1">
    <citation type="submission" date="2020-11" db="EMBL/GenBank/DDBJ databases">
        <title>Sequencing the genomes of 1000 actinobacteria strains.</title>
        <authorList>
            <person name="Klenk H.-P."/>
        </authorList>
    </citation>
    <scope>NUCLEOTIDE SEQUENCE [LARGE SCALE GENOMIC DNA]</scope>
    <source>
        <strain evidence="3 4">DSM 101692</strain>
    </source>
</reference>
<keyword evidence="2" id="KW-0812">Transmembrane</keyword>
<dbReference type="Proteomes" id="UP000614915">
    <property type="component" value="Unassembled WGS sequence"/>
</dbReference>
<feature type="compositionally biased region" description="Basic and acidic residues" evidence="1">
    <location>
        <begin position="343"/>
        <end position="374"/>
    </location>
</feature>
<feature type="compositionally biased region" description="Low complexity" evidence="1">
    <location>
        <begin position="171"/>
        <end position="183"/>
    </location>
</feature>
<feature type="compositionally biased region" description="Pro residues" evidence="1">
    <location>
        <begin position="238"/>
        <end position="298"/>
    </location>
</feature>
<feature type="region of interest" description="Disordered" evidence="1">
    <location>
        <begin position="169"/>
        <end position="374"/>
    </location>
</feature>
<feature type="transmembrane region" description="Helical" evidence="2">
    <location>
        <begin position="61"/>
        <end position="81"/>
    </location>
</feature>
<feature type="compositionally biased region" description="Low complexity" evidence="1">
    <location>
        <begin position="299"/>
        <end position="311"/>
    </location>
</feature>
<proteinExistence type="predicted"/>
<evidence type="ECO:0000256" key="1">
    <source>
        <dbReference type="SAM" id="MobiDB-lite"/>
    </source>
</evidence>
<accession>A0ABS0JL81</accession>
<organism evidence="3 4">
    <name type="scientific">Micromonospora ureilytica</name>
    <dbReference type="NCBI Taxonomy" id="709868"/>
    <lineage>
        <taxon>Bacteria</taxon>
        <taxon>Bacillati</taxon>
        <taxon>Actinomycetota</taxon>
        <taxon>Actinomycetes</taxon>
        <taxon>Micromonosporales</taxon>
        <taxon>Micromonosporaceae</taxon>
        <taxon>Micromonospora</taxon>
    </lineage>
</organism>
<dbReference type="EMBL" id="JADOTX010000001">
    <property type="protein sequence ID" value="MBG6067813.1"/>
    <property type="molecule type" value="Genomic_DNA"/>
</dbReference>
<sequence>MTSPAEPASSDATQARQLTKPLRELAALALLGANAVFLFVGLLRFIAPNDYSSFTDRAGSAFYAFIGVEAVGLPLLAVLLATHISPVLAKAKLITQAALIEYAVSAVFGTLTMLIWTVGRLAEAEVLDALLGVLTRFAWMVIFAIAAWVVYTIWRAHYYVPRPKPQPGVYGQPQAGWPQQPGGWPAPGQPGGQPQGGWPAPAQPGGYPQAGQPAGGHPQAGQPGGYPQAGQYGQPSPQFQPPQSAPPFPQSAPPHPQSAPPFPAPPQSAPPQSAPPQSAPPFQAPQSAPPANPTPQSAPPSAATPSSAAPSPAAPPFGQPPSADPTQAIPRQSADPTEVISHPADRTEVISHPADPDTDRTQHIKPNDHPDQPR</sequence>
<keyword evidence="2" id="KW-1133">Transmembrane helix</keyword>
<feature type="compositionally biased region" description="Low complexity" evidence="1">
    <location>
        <begin position="196"/>
        <end position="237"/>
    </location>
</feature>
<protein>
    <submittedName>
        <fullName evidence="3">Uncharacterized protein</fullName>
    </submittedName>
</protein>
<name>A0ABS0JL81_9ACTN</name>
<feature type="compositionally biased region" description="Pro residues" evidence="1">
    <location>
        <begin position="312"/>
        <end position="323"/>
    </location>
</feature>
<comment type="caution">
    <text evidence="3">The sequence shown here is derived from an EMBL/GenBank/DDBJ whole genome shotgun (WGS) entry which is preliminary data.</text>
</comment>
<feature type="transmembrane region" description="Helical" evidence="2">
    <location>
        <begin position="25"/>
        <end position="46"/>
    </location>
</feature>